<keyword evidence="12" id="KW-1185">Reference proteome</keyword>
<dbReference type="InterPro" id="IPR000727">
    <property type="entry name" value="T_SNARE_dom"/>
</dbReference>
<feature type="transmembrane region" description="Helical" evidence="7">
    <location>
        <begin position="152"/>
        <end position="171"/>
    </location>
</feature>
<organism evidence="11 12">
    <name type="scientific">Marinobacterium alkalitolerans</name>
    <dbReference type="NCBI Taxonomy" id="1542925"/>
    <lineage>
        <taxon>Bacteria</taxon>
        <taxon>Pseudomonadati</taxon>
        <taxon>Pseudomonadota</taxon>
        <taxon>Gammaproteobacteria</taxon>
        <taxon>Oceanospirillales</taxon>
        <taxon>Oceanospirillaceae</taxon>
        <taxon>Marinobacterium</taxon>
    </lineage>
</organism>
<dbReference type="InterPro" id="IPR035965">
    <property type="entry name" value="PAS-like_dom_sf"/>
</dbReference>
<dbReference type="Gene3D" id="3.30.450.20">
    <property type="entry name" value="PAS domain"/>
    <property type="match status" value="1"/>
</dbReference>
<evidence type="ECO:0000256" key="1">
    <source>
        <dbReference type="ARBA" id="ARBA00004429"/>
    </source>
</evidence>
<dbReference type="NCBIfam" id="TIGR00229">
    <property type="entry name" value="sensory_box"/>
    <property type="match status" value="1"/>
</dbReference>
<evidence type="ECO:0000256" key="2">
    <source>
        <dbReference type="ARBA" id="ARBA00022519"/>
    </source>
</evidence>
<feature type="compositionally biased region" description="Polar residues" evidence="6">
    <location>
        <begin position="294"/>
        <end position="306"/>
    </location>
</feature>
<reference evidence="11 12" key="1">
    <citation type="submission" date="2020-09" db="EMBL/GenBank/DDBJ databases">
        <authorList>
            <person name="Tanuku N.R.S."/>
        </authorList>
    </citation>
    <scope>NUCLEOTIDE SEQUENCE [LARGE SCALE GENOMIC DNA]</scope>
    <source>
        <strain evidence="11 12">AK62</strain>
    </source>
</reference>
<dbReference type="Pfam" id="PF00015">
    <property type="entry name" value="MCPsignal"/>
    <property type="match status" value="1"/>
</dbReference>
<dbReference type="SMART" id="SM00283">
    <property type="entry name" value="MA"/>
    <property type="match status" value="1"/>
</dbReference>
<keyword evidence="2" id="KW-0997">Cell inner membrane</keyword>
<dbReference type="EMBL" id="JACVEW010000002">
    <property type="protein sequence ID" value="MBP0047518.1"/>
    <property type="molecule type" value="Genomic_DNA"/>
</dbReference>
<dbReference type="PROSITE" id="PS50112">
    <property type="entry name" value="PAS"/>
    <property type="match status" value="1"/>
</dbReference>
<dbReference type="PROSITE" id="PS50192">
    <property type="entry name" value="T_SNARE"/>
    <property type="match status" value="1"/>
</dbReference>
<evidence type="ECO:0000256" key="7">
    <source>
        <dbReference type="SAM" id="Phobius"/>
    </source>
</evidence>
<evidence type="ECO:0000256" key="4">
    <source>
        <dbReference type="ARBA" id="ARBA00029447"/>
    </source>
</evidence>
<dbReference type="PANTHER" id="PTHR32089:SF74">
    <property type="entry name" value="METHYL-ACCEPTING CHEMOTAXIS PROTEIN AER"/>
    <property type="match status" value="1"/>
</dbReference>
<sequence length="525" mass="57381">MKKNLPVSQVEEDYSSNANILSTTDLKGAITYVNDDFIKVSGFEQSELIGKNHNMVRHPDMPPAAFGHLWSSVRQGESWMGMVKNRCKNGNHYWVDAYVTPIEKNGAVAEYQSVRRKPSREYVKRAEEIYPKLLEGKQPRQLKSKMSATTQILLWWLVPLMTIGLAFTLSIDDAFRMLLAGVGVVIALAGQHYSLRPLKAVTKRAQDVINNPVGRYVYTGRNDDWGQILLAFKSLESETAGLIGRIADSSKQMMDSSHQMDQAIVRSKAGVEKQFAEADQVAAAVNEMSASIQEVSDNAQHTSSSAEEGRRQAGTGRGVVEDTVTSIRELQHEISEAARVIDDVKSRSNDISRVLDVINEIAEQTNLLALNAAIEAARAGEAGRGFSVVADEVRSLASRTATSTEEIRSMIGHLQRSSASAVEAMHAGEARTQSCVGQGGEAASSLEAIWVAIERINDMSTQIAAAVEQQSSVADEISRSVVSIRDMSEQNLETVNTSALTSSKVLGVATSFSELAQQFWSKQKN</sequence>
<gene>
    <name evidence="11" type="ORF">H9C73_02120</name>
</gene>
<evidence type="ECO:0000256" key="6">
    <source>
        <dbReference type="SAM" id="MobiDB-lite"/>
    </source>
</evidence>
<dbReference type="InterPro" id="IPR000014">
    <property type="entry name" value="PAS"/>
</dbReference>
<keyword evidence="7" id="KW-0812">Transmembrane</keyword>
<dbReference type="SUPFAM" id="SSF55785">
    <property type="entry name" value="PYP-like sensor domain (PAS domain)"/>
    <property type="match status" value="1"/>
</dbReference>
<dbReference type="CDD" id="cd11386">
    <property type="entry name" value="MCP_signal"/>
    <property type="match status" value="1"/>
</dbReference>
<feature type="domain" description="PAS" evidence="9">
    <location>
        <begin position="25"/>
        <end position="60"/>
    </location>
</feature>
<dbReference type="SUPFAM" id="SSF58104">
    <property type="entry name" value="Methyl-accepting chemotaxis protein (MCP) signaling domain"/>
    <property type="match status" value="1"/>
</dbReference>
<proteinExistence type="inferred from homology"/>
<evidence type="ECO:0000313" key="12">
    <source>
        <dbReference type="Proteomes" id="UP000810171"/>
    </source>
</evidence>
<keyword evidence="7" id="KW-0472">Membrane</keyword>
<keyword evidence="3 5" id="KW-0807">Transducer</keyword>
<dbReference type="Proteomes" id="UP000810171">
    <property type="component" value="Unassembled WGS sequence"/>
</dbReference>
<dbReference type="RefSeq" id="WP_209286132.1">
    <property type="nucleotide sequence ID" value="NZ_JACVEW010000002.1"/>
</dbReference>
<name>A0ABS3Z8C5_9GAMM</name>
<comment type="subcellular location">
    <subcellularLocation>
        <location evidence="1">Cell inner membrane</location>
        <topology evidence="1">Multi-pass membrane protein</topology>
    </subcellularLocation>
</comment>
<keyword evidence="2" id="KW-1003">Cell membrane</keyword>
<keyword evidence="7" id="KW-1133">Transmembrane helix</keyword>
<accession>A0ABS3Z8C5</accession>
<feature type="region of interest" description="Disordered" evidence="6">
    <location>
        <begin position="294"/>
        <end position="318"/>
    </location>
</feature>
<dbReference type="PROSITE" id="PS50111">
    <property type="entry name" value="CHEMOTAXIS_TRANSDUC_2"/>
    <property type="match status" value="1"/>
</dbReference>
<dbReference type="InterPro" id="IPR013655">
    <property type="entry name" value="PAS_fold_3"/>
</dbReference>
<feature type="domain" description="T-SNARE coiled-coil homology" evidence="10">
    <location>
        <begin position="441"/>
        <end position="498"/>
    </location>
</feature>
<protein>
    <submittedName>
        <fullName evidence="11">Methyl-accepting chemotaxis protein</fullName>
    </submittedName>
</protein>
<evidence type="ECO:0000259" key="10">
    <source>
        <dbReference type="PROSITE" id="PS50192"/>
    </source>
</evidence>
<evidence type="ECO:0000259" key="9">
    <source>
        <dbReference type="PROSITE" id="PS50112"/>
    </source>
</evidence>
<evidence type="ECO:0000256" key="5">
    <source>
        <dbReference type="PROSITE-ProRule" id="PRU00284"/>
    </source>
</evidence>
<comment type="caution">
    <text evidence="11">The sequence shown here is derived from an EMBL/GenBank/DDBJ whole genome shotgun (WGS) entry which is preliminary data.</text>
</comment>
<dbReference type="PANTHER" id="PTHR32089">
    <property type="entry name" value="METHYL-ACCEPTING CHEMOTAXIS PROTEIN MCPB"/>
    <property type="match status" value="1"/>
</dbReference>
<evidence type="ECO:0000256" key="3">
    <source>
        <dbReference type="ARBA" id="ARBA00023224"/>
    </source>
</evidence>
<comment type="similarity">
    <text evidence="4">Belongs to the methyl-accepting chemotaxis (MCP) protein family.</text>
</comment>
<feature type="domain" description="Methyl-accepting transducer" evidence="8">
    <location>
        <begin position="249"/>
        <end position="485"/>
    </location>
</feature>
<evidence type="ECO:0000259" key="8">
    <source>
        <dbReference type="PROSITE" id="PS50111"/>
    </source>
</evidence>
<dbReference type="InterPro" id="IPR004089">
    <property type="entry name" value="MCPsignal_dom"/>
</dbReference>
<dbReference type="CDD" id="cd00130">
    <property type="entry name" value="PAS"/>
    <property type="match status" value="1"/>
</dbReference>
<dbReference type="Pfam" id="PF08447">
    <property type="entry name" value="PAS_3"/>
    <property type="match status" value="1"/>
</dbReference>
<evidence type="ECO:0000313" key="11">
    <source>
        <dbReference type="EMBL" id="MBP0047518.1"/>
    </source>
</evidence>
<dbReference type="Gene3D" id="1.10.287.950">
    <property type="entry name" value="Methyl-accepting chemotaxis protein"/>
    <property type="match status" value="1"/>
</dbReference>